<proteinExistence type="inferred from homology"/>
<dbReference type="InterPro" id="IPR038743">
    <property type="entry name" value="YjgH-like"/>
</dbReference>
<gene>
    <name evidence="2" type="ORF">SAMN05443551_3829</name>
</gene>
<evidence type="ECO:0000313" key="3">
    <source>
        <dbReference type="Proteomes" id="UP000184221"/>
    </source>
</evidence>
<dbReference type="AlphaFoldDB" id="A0A1M5XBH1"/>
<evidence type="ECO:0000256" key="1">
    <source>
        <dbReference type="ARBA" id="ARBA00010552"/>
    </source>
</evidence>
<reference evidence="2 3" key="1">
    <citation type="submission" date="2016-11" db="EMBL/GenBank/DDBJ databases">
        <authorList>
            <person name="Jaros S."/>
            <person name="Januszkiewicz K."/>
            <person name="Wedrychowicz H."/>
        </authorList>
    </citation>
    <scope>NUCLEOTIDE SEQUENCE [LARGE SCALE GENOMIC DNA]</scope>
    <source>
        <strain evidence="2 3">DSM 29431</strain>
    </source>
</reference>
<dbReference type="Gene3D" id="3.30.1330.40">
    <property type="entry name" value="RutC-like"/>
    <property type="match status" value="1"/>
</dbReference>
<keyword evidence="3" id="KW-1185">Reference proteome</keyword>
<dbReference type="Pfam" id="PF01042">
    <property type="entry name" value="Ribonuc_L-PSP"/>
    <property type="match status" value="1"/>
</dbReference>
<dbReference type="SUPFAM" id="SSF55298">
    <property type="entry name" value="YjgF-like"/>
    <property type="match status" value="1"/>
</dbReference>
<protein>
    <submittedName>
        <fullName evidence="2">Enamine deaminase RidA, house cleaning of reactive enamine intermediates, YjgF/YER057c/UK114 family</fullName>
    </submittedName>
</protein>
<dbReference type="PANTHER" id="PTHR11803:SF58">
    <property type="entry name" value="PROTEIN HMF1-RELATED"/>
    <property type="match status" value="1"/>
</dbReference>
<accession>A0A1M5XBH1</accession>
<dbReference type="GO" id="GO:0005829">
    <property type="term" value="C:cytosol"/>
    <property type="evidence" value="ECO:0007669"/>
    <property type="project" value="TreeGrafter"/>
</dbReference>
<dbReference type="CDD" id="cd02198">
    <property type="entry name" value="YjgH_like"/>
    <property type="match status" value="1"/>
</dbReference>
<organism evidence="2 3">
    <name type="scientific">Marivita hallyeonensis</name>
    <dbReference type="NCBI Taxonomy" id="996342"/>
    <lineage>
        <taxon>Bacteria</taxon>
        <taxon>Pseudomonadati</taxon>
        <taxon>Pseudomonadota</taxon>
        <taxon>Alphaproteobacteria</taxon>
        <taxon>Rhodobacterales</taxon>
        <taxon>Roseobacteraceae</taxon>
        <taxon>Marivita</taxon>
    </lineage>
</organism>
<dbReference type="STRING" id="996342.SAMN05443551_3829"/>
<comment type="similarity">
    <text evidence="1">Belongs to the RutC family.</text>
</comment>
<name>A0A1M5XBH1_9RHOB</name>
<dbReference type="InterPro" id="IPR035959">
    <property type="entry name" value="RutC-like_sf"/>
</dbReference>
<sequence>MSRPLAVWPDGMSGADNPWKMSPAIRSGDLLFVTGMTGSLPDGTMPNEPEQQFTKAFDKIAEVLRAAGLDFGHVVDMTSYHVGIRTHFDCFASVRNRYVVEPYPAWTAVGVAELRRSGALVEVKVTARFAD</sequence>
<dbReference type="Proteomes" id="UP000184221">
    <property type="component" value="Unassembled WGS sequence"/>
</dbReference>
<dbReference type="EMBL" id="FQXC01000006">
    <property type="protein sequence ID" value="SHH97170.1"/>
    <property type="molecule type" value="Genomic_DNA"/>
</dbReference>
<dbReference type="GO" id="GO:0019239">
    <property type="term" value="F:deaminase activity"/>
    <property type="evidence" value="ECO:0007669"/>
    <property type="project" value="TreeGrafter"/>
</dbReference>
<dbReference type="PANTHER" id="PTHR11803">
    <property type="entry name" value="2-IMINOBUTANOATE/2-IMINOPROPANOATE DEAMINASE RIDA"/>
    <property type="match status" value="1"/>
</dbReference>
<evidence type="ECO:0000313" key="2">
    <source>
        <dbReference type="EMBL" id="SHH97170.1"/>
    </source>
</evidence>
<dbReference type="InterPro" id="IPR006175">
    <property type="entry name" value="YjgF/YER057c/UK114"/>
</dbReference>